<evidence type="ECO:0000313" key="3">
    <source>
        <dbReference type="EMBL" id="SCA95927.1"/>
    </source>
</evidence>
<evidence type="ECO:0000259" key="2">
    <source>
        <dbReference type="Pfam" id="PF01757"/>
    </source>
</evidence>
<dbReference type="EMBL" id="LT603713">
    <property type="protein sequence ID" value="SCA95927.1"/>
    <property type="molecule type" value="Genomic_DNA"/>
</dbReference>
<keyword evidence="1" id="KW-0812">Transmembrane</keyword>
<protein>
    <submittedName>
        <fullName evidence="3">Acyltransferase</fullName>
    </submittedName>
</protein>
<proteinExistence type="predicted"/>
<feature type="transmembrane region" description="Helical" evidence="1">
    <location>
        <begin position="285"/>
        <end position="302"/>
    </location>
</feature>
<keyword evidence="3" id="KW-0012">Acyltransferase</keyword>
<feature type="transmembrane region" description="Helical" evidence="1">
    <location>
        <begin position="146"/>
        <end position="164"/>
    </location>
</feature>
<feature type="transmembrane region" description="Helical" evidence="1">
    <location>
        <begin position="12"/>
        <end position="30"/>
    </location>
</feature>
<feature type="transmembrane region" description="Helical" evidence="1">
    <location>
        <begin position="255"/>
        <end position="273"/>
    </location>
</feature>
<reference evidence="3" key="2">
    <citation type="submission" date="2016-08" db="EMBL/GenBank/DDBJ databases">
        <title>Klebsiella loci capsule.</title>
        <authorList>
            <person name="Holt K.E."/>
            <person name="Thomson N.R."/>
        </authorList>
    </citation>
    <scope>NUCLEOTIDE SEQUENCE</scope>
    <source>
        <strain evidence="3">KSB1_10F</strain>
    </source>
</reference>
<keyword evidence="3" id="KW-0808">Transferase</keyword>
<feature type="transmembrane region" description="Helical" evidence="1">
    <location>
        <begin position="50"/>
        <end position="68"/>
    </location>
</feature>
<organism evidence="3">
    <name type="scientific">Klebsiella pneumoniae</name>
    <dbReference type="NCBI Taxonomy" id="573"/>
    <lineage>
        <taxon>Bacteria</taxon>
        <taxon>Pseudomonadati</taxon>
        <taxon>Pseudomonadota</taxon>
        <taxon>Gammaproteobacteria</taxon>
        <taxon>Enterobacterales</taxon>
        <taxon>Enterobacteriaceae</taxon>
        <taxon>Klebsiella/Raoultella group</taxon>
        <taxon>Klebsiella</taxon>
        <taxon>Klebsiella pneumoniae complex</taxon>
    </lineage>
</organism>
<dbReference type="InterPro" id="IPR002656">
    <property type="entry name" value="Acyl_transf_3_dom"/>
</dbReference>
<dbReference type="GO" id="GO:0000271">
    <property type="term" value="P:polysaccharide biosynthetic process"/>
    <property type="evidence" value="ECO:0007669"/>
    <property type="project" value="TreeGrafter"/>
</dbReference>
<dbReference type="AlphaFoldDB" id="A0A1C3SZB3"/>
<accession>A0A1C3SZB3</accession>
<dbReference type="GO" id="GO:0016747">
    <property type="term" value="F:acyltransferase activity, transferring groups other than amino-acyl groups"/>
    <property type="evidence" value="ECO:0007669"/>
    <property type="project" value="InterPro"/>
</dbReference>
<dbReference type="GO" id="GO:0016020">
    <property type="term" value="C:membrane"/>
    <property type="evidence" value="ECO:0007669"/>
    <property type="project" value="TreeGrafter"/>
</dbReference>
<feature type="transmembrane region" description="Helical" evidence="1">
    <location>
        <begin position="171"/>
        <end position="189"/>
    </location>
</feature>
<feature type="transmembrane region" description="Helical" evidence="1">
    <location>
        <begin position="226"/>
        <end position="243"/>
    </location>
</feature>
<feature type="transmembrane region" description="Helical" evidence="1">
    <location>
        <begin position="89"/>
        <end position="109"/>
    </location>
</feature>
<dbReference type="InterPro" id="IPR050879">
    <property type="entry name" value="Acyltransferase_3"/>
</dbReference>
<sequence length="347" mass="40551">MGRNYSLQALRAIAAVLVVFAHTITQINMASEINGYLGYVLKTIESLGGLGVYIFFIISGYIMSYTTCDKKGGRQEAISFLKKRFLRVYPVYWICLSIMTIGWAGGIFLKSHDYSIYKVIASYLLLPFSDPYSGNINPILSQGWTLMYEIFFYFSFSVLLYLDVKGLKKVYYLFGFYFCVYFLGRFNFFPWISLNLFLQKPSFFLFILGMIFFECQDVFRHLFHNYLLRLFIVVICIFLLFYVFDPNCSMKPDFIMYPLSALIFLLFNSCNINNRTLNLLGDSSYSIYLTHGFIVLLFGNIIKRLDVNYNYALLFSSLPFIFSIMIGVYFYKYVETKVIYKSKLIFS</sequence>
<feature type="domain" description="Acyltransferase 3" evidence="2">
    <location>
        <begin position="4"/>
        <end position="326"/>
    </location>
</feature>
<evidence type="ECO:0000256" key="1">
    <source>
        <dbReference type="SAM" id="Phobius"/>
    </source>
</evidence>
<feature type="transmembrane region" description="Helical" evidence="1">
    <location>
        <begin position="201"/>
        <end position="219"/>
    </location>
</feature>
<keyword evidence="1" id="KW-1133">Transmembrane helix</keyword>
<gene>
    <name evidence="3" type="primary">wclK</name>
    <name evidence="3" type="synonym">KL137_00014</name>
</gene>
<dbReference type="Pfam" id="PF01757">
    <property type="entry name" value="Acyl_transf_3"/>
    <property type="match status" value="1"/>
</dbReference>
<reference evidence="3" key="1">
    <citation type="submission" date="2016-07" db="EMBL/GenBank/DDBJ databases">
        <authorList>
            <person name="Informatics P."/>
        </authorList>
    </citation>
    <scope>NUCLEOTIDE SEQUENCE</scope>
    <source>
        <strain evidence="3">KSB1_10F</strain>
    </source>
</reference>
<keyword evidence="1" id="KW-0472">Membrane</keyword>
<feature type="transmembrane region" description="Helical" evidence="1">
    <location>
        <begin position="308"/>
        <end position="331"/>
    </location>
</feature>
<name>A0A1C3SZB3_KLEPN</name>
<dbReference type="PANTHER" id="PTHR23028">
    <property type="entry name" value="ACETYLTRANSFERASE"/>
    <property type="match status" value="1"/>
</dbReference>
<dbReference type="PANTHER" id="PTHR23028:SF53">
    <property type="entry name" value="ACYL_TRANSF_3 DOMAIN-CONTAINING PROTEIN"/>
    <property type="match status" value="1"/>
</dbReference>